<name>A0AA41WBD5_9BACT</name>
<proteinExistence type="predicted"/>
<evidence type="ECO:0000259" key="2">
    <source>
        <dbReference type="Pfam" id="PF01266"/>
    </source>
</evidence>
<dbReference type="PANTHER" id="PTHR13847">
    <property type="entry name" value="SARCOSINE DEHYDROGENASE-RELATED"/>
    <property type="match status" value="1"/>
</dbReference>
<dbReference type="Pfam" id="PF01266">
    <property type="entry name" value="DAO"/>
    <property type="match status" value="1"/>
</dbReference>
<reference evidence="3" key="1">
    <citation type="submission" date="2022-06" db="EMBL/GenBank/DDBJ databases">
        <title>CFH 74404 Thermomicrobiaceae sp.</title>
        <authorList>
            <person name="Ming H."/>
            <person name="Li W.-J."/>
            <person name="Zhao Z."/>
        </authorList>
    </citation>
    <scope>NUCLEOTIDE SEQUENCE</scope>
    <source>
        <strain evidence="3">CFH 74404</strain>
    </source>
</reference>
<keyword evidence="1" id="KW-0560">Oxidoreductase</keyword>
<gene>
    <name evidence="3" type="ORF">NET02_00900</name>
</gene>
<organism evidence="3 4">
    <name type="scientific">Thermalbibacter longus</name>
    <dbReference type="NCBI Taxonomy" id="2951981"/>
    <lineage>
        <taxon>Bacteria</taxon>
        <taxon>Pseudomonadati</taxon>
        <taxon>Thermomicrobiota</taxon>
        <taxon>Thermomicrobia</taxon>
        <taxon>Thermomicrobiales</taxon>
        <taxon>Thermomicrobiaceae</taxon>
        <taxon>Thermalbibacter</taxon>
    </lineage>
</organism>
<dbReference type="EMBL" id="JAMSLR010000001">
    <property type="protein sequence ID" value="MCM8747698.1"/>
    <property type="molecule type" value="Genomic_DNA"/>
</dbReference>
<dbReference type="AlphaFoldDB" id="A0AA41WBD5"/>
<dbReference type="Proteomes" id="UP001165306">
    <property type="component" value="Unassembled WGS sequence"/>
</dbReference>
<keyword evidence="4" id="KW-1185">Reference proteome</keyword>
<dbReference type="PANTHER" id="PTHR13847:SF287">
    <property type="entry name" value="FAD-DEPENDENT OXIDOREDUCTASE DOMAIN-CONTAINING PROTEIN 1"/>
    <property type="match status" value="1"/>
</dbReference>
<protein>
    <submittedName>
        <fullName evidence="3">FAD-binding oxidoreductase</fullName>
    </submittedName>
</protein>
<dbReference type="GO" id="GO:0016491">
    <property type="term" value="F:oxidoreductase activity"/>
    <property type="evidence" value="ECO:0007669"/>
    <property type="project" value="UniProtKB-KW"/>
</dbReference>
<sequence length="372" mass="39266">MGERAAAEVVVVGGGVIGSAIGYELARQGVAVTLVEAATIAAGASGASAGGVRQQGRDLRELPIALRAIRRWPHLAEELGADLHYRQDGNLTLAERPEDVAALERRVAEERALGLDVRMIGQAELRELVPDIAPTVLAASWCPSDGHAMPSLVTHAFARAATRLGARILQQTQVTGISHHRGQVASVTTTRGQISCRWVVNAAGAWSAVIARMVGLRIPIEPRALQMLVTEPMPPRLRPVLGSVHRPLSLKQLPGGSYLIGGGWPGRLDLATRRTRLLQASIAGSVREASAVYPLLGRARLERGWAGIEAIAVDEVPILGMGGEVERFVFACGFSGHGFALAPAIGQSIAELITEGRSSLPLDALSPARFGV</sequence>
<evidence type="ECO:0000256" key="1">
    <source>
        <dbReference type="ARBA" id="ARBA00023002"/>
    </source>
</evidence>
<dbReference type="SUPFAM" id="SSF51905">
    <property type="entry name" value="FAD/NAD(P)-binding domain"/>
    <property type="match status" value="1"/>
</dbReference>
<comment type="caution">
    <text evidence="3">The sequence shown here is derived from an EMBL/GenBank/DDBJ whole genome shotgun (WGS) entry which is preliminary data.</text>
</comment>
<dbReference type="PRINTS" id="PR00420">
    <property type="entry name" value="RNGMNOXGNASE"/>
</dbReference>
<evidence type="ECO:0000313" key="4">
    <source>
        <dbReference type="Proteomes" id="UP001165306"/>
    </source>
</evidence>
<accession>A0AA41WBD5</accession>
<dbReference type="GO" id="GO:0005737">
    <property type="term" value="C:cytoplasm"/>
    <property type="evidence" value="ECO:0007669"/>
    <property type="project" value="TreeGrafter"/>
</dbReference>
<dbReference type="InterPro" id="IPR006076">
    <property type="entry name" value="FAD-dep_OxRdtase"/>
</dbReference>
<dbReference type="InterPro" id="IPR036188">
    <property type="entry name" value="FAD/NAD-bd_sf"/>
</dbReference>
<dbReference type="RefSeq" id="WP_284055483.1">
    <property type="nucleotide sequence ID" value="NZ_JAMSLR010000001.1"/>
</dbReference>
<evidence type="ECO:0000313" key="3">
    <source>
        <dbReference type="EMBL" id="MCM8747698.1"/>
    </source>
</evidence>
<dbReference type="Gene3D" id="3.30.9.10">
    <property type="entry name" value="D-Amino Acid Oxidase, subunit A, domain 2"/>
    <property type="match status" value="1"/>
</dbReference>
<dbReference type="Gene3D" id="3.50.50.60">
    <property type="entry name" value="FAD/NAD(P)-binding domain"/>
    <property type="match status" value="1"/>
</dbReference>
<feature type="domain" description="FAD dependent oxidoreductase" evidence="2">
    <location>
        <begin position="9"/>
        <end position="352"/>
    </location>
</feature>